<keyword evidence="4" id="KW-0547">Nucleotide-binding</keyword>
<keyword evidence="8" id="KW-0131">Cell cycle</keyword>
<evidence type="ECO:0000259" key="11">
    <source>
        <dbReference type="Pfam" id="PF01225"/>
    </source>
</evidence>
<dbReference type="InterPro" id="IPR013221">
    <property type="entry name" value="Mur_ligase_cen"/>
</dbReference>
<keyword evidence="2" id="KW-0436">Ligase</keyword>
<dbReference type="GO" id="GO:0009252">
    <property type="term" value="P:peptidoglycan biosynthetic process"/>
    <property type="evidence" value="ECO:0007669"/>
    <property type="project" value="UniProtKB-KW"/>
</dbReference>
<dbReference type="Pfam" id="PF08245">
    <property type="entry name" value="Mur_ligase_M"/>
    <property type="match status" value="1"/>
</dbReference>
<accession>A0A382CE26</accession>
<dbReference type="GO" id="GO:0047480">
    <property type="term" value="F:UDP-N-acetylmuramoyl-tripeptide-D-alanyl-D-alanine ligase activity"/>
    <property type="evidence" value="ECO:0007669"/>
    <property type="project" value="InterPro"/>
</dbReference>
<evidence type="ECO:0000256" key="3">
    <source>
        <dbReference type="ARBA" id="ARBA00022618"/>
    </source>
</evidence>
<dbReference type="InterPro" id="IPR036615">
    <property type="entry name" value="Mur_ligase_C_dom_sf"/>
</dbReference>
<keyword evidence="1" id="KW-0963">Cytoplasm</keyword>
<evidence type="ECO:0000256" key="9">
    <source>
        <dbReference type="ARBA" id="ARBA00023316"/>
    </source>
</evidence>
<dbReference type="EMBL" id="UINC01033915">
    <property type="protein sequence ID" value="SVB23941.1"/>
    <property type="molecule type" value="Genomic_DNA"/>
</dbReference>
<feature type="domain" description="Mur ligase N-terminal catalytic" evidence="11">
    <location>
        <begin position="31"/>
        <end position="78"/>
    </location>
</feature>
<dbReference type="PANTHER" id="PTHR43024">
    <property type="entry name" value="UDP-N-ACETYLMURAMOYL-TRIPEPTIDE--D-ALANYL-D-ALANINE LIGASE"/>
    <property type="match status" value="1"/>
</dbReference>
<feature type="domain" description="Mur ligase central" evidence="13">
    <location>
        <begin position="120"/>
        <end position="307"/>
    </location>
</feature>
<keyword evidence="5" id="KW-0067">ATP-binding</keyword>
<keyword evidence="9" id="KW-0961">Cell wall biogenesis/degradation</keyword>
<dbReference type="InterPro" id="IPR000713">
    <property type="entry name" value="Mur_ligase_N"/>
</dbReference>
<evidence type="ECO:0000313" key="14">
    <source>
        <dbReference type="EMBL" id="SVB23941.1"/>
    </source>
</evidence>
<dbReference type="Gene3D" id="3.40.1390.10">
    <property type="entry name" value="MurE/MurF, N-terminal domain"/>
    <property type="match status" value="1"/>
</dbReference>
<organism evidence="14">
    <name type="scientific">marine metagenome</name>
    <dbReference type="NCBI Taxonomy" id="408172"/>
    <lineage>
        <taxon>unclassified sequences</taxon>
        <taxon>metagenomes</taxon>
        <taxon>ecological metagenomes</taxon>
    </lineage>
</organism>
<dbReference type="Pfam" id="PF01225">
    <property type="entry name" value="Mur_ligase"/>
    <property type="match status" value="1"/>
</dbReference>
<evidence type="ECO:0000256" key="8">
    <source>
        <dbReference type="ARBA" id="ARBA00023306"/>
    </source>
</evidence>
<dbReference type="NCBIfam" id="TIGR01143">
    <property type="entry name" value="murF"/>
    <property type="match status" value="1"/>
</dbReference>
<feature type="domain" description="Mur ligase C-terminal" evidence="12">
    <location>
        <begin position="329"/>
        <end position="456"/>
    </location>
</feature>
<proteinExistence type="inferred from homology"/>
<dbReference type="GO" id="GO:0005524">
    <property type="term" value="F:ATP binding"/>
    <property type="evidence" value="ECO:0007669"/>
    <property type="project" value="UniProtKB-KW"/>
</dbReference>
<evidence type="ECO:0000256" key="5">
    <source>
        <dbReference type="ARBA" id="ARBA00022840"/>
    </source>
</evidence>
<evidence type="ECO:0000256" key="2">
    <source>
        <dbReference type="ARBA" id="ARBA00022598"/>
    </source>
</evidence>
<dbReference type="HAMAP" id="MF_02019">
    <property type="entry name" value="MurF"/>
    <property type="match status" value="1"/>
</dbReference>
<dbReference type="GO" id="GO:0071555">
    <property type="term" value="P:cell wall organization"/>
    <property type="evidence" value="ECO:0007669"/>
    <property type="project" value="UniProtKB-KW"/>
</dbReference>
<dbReference type="Pfam" id="PF02875">
    <property type="entry name" value="Mur_ligase_C"/>
    <property type="match status" value="1"/>
</dbReference>
<evidence type="ECO:0000256" key="4">
    <source>
        <dbReference type="ARBA" id="ARBA00022741"/>
    </source>
</evidence>
<dbReference type="InterPro" id="IPR036565">
    <property type="entry name" value="Mur-like_cat_sf"/>
</dbReference>
<dbReference type="InterPro" id="IPR004101">
    <property type="entry name" value="Mur_ligase_C"/>
</dbReference>
<dbReference type="GO" id="GO:0008360">
    <property type="term" value="P:regulation of cell shape"/>
    <property type="evidence" value="ECO:0007669"/>
    <property type="project" value="UniProtKB-KW"/>
</dbReference>
<dbReference type="InterPro" id="IPR051046">
    <property type="entry name" value="MurCDEF_CellWall_CoF430Synth"/>
</dbReference>
<dbReference type="GO" id="GO:0051301">
    <property type="term" value="P:cell division"/>
    <property type="evidence" value="ECO:0007669"/>
    <property type="project" value="UniProtKB-KW"/>
</dbReference>
<evidence type="ECO:0000256" key="1">
    <source>
        <dbReference type="ARBA" id="ARBA00022490"/>
    </source>
</evidence>
<dbReference type="InterPro" id="IPR035911">
    <property type="entry name" value="MurE/MurF_N"/>
</dbReference>
<evidence type="ECO:0000256" key="10">
    <source>
        <dbReference type="ARBA" id="ARBA00031461"/>
    </source>
</evidence>
<dbReference type="Gene3D" id="3.40.1190.10">
    <property type="entry name" value="Mur-like, catalytic domain"/>
    <property type="match status" value="1"/>
</dbReference>
<evidence type="ECO:0000256" key="7">
    <source>
        <dbReference type="ARBA" id="ARBA00022984"/>
    </source>
</evidence>
<feature type="non-terminal residue" evidence="14">
    <location>
        <position position="1"/>
    </location>
</feature>
<dbReference type="AlphaFoldDB" id="A0A382CE26"/>
<dbReference type="SUPFAM" id="SSF53244">
    <property type="entry name" value="MurD-like peptide ligases, peptide-binding domain"/>
    <property type="match status" value="1"/>
</dbReference>
<evidence type="ECO:0000256" key="6">
    <source>
        <dbReference type="ARBA" id="ARBA00022960"/>
    </source>
</evidence>
<evidence type="ECO:0000259" key="13">
    <source>
        <dbReference type="Pfam" id="PF08245"/>
    </source>
</evidence>
<sequence length="474" mass="49876">VSKPSGLVLRAGDLARASEGRMVSGRSDVRVDGFSIDSRRVKRGDLFVAIRGARLDGHNFVSEAIQRGAAGVVVGDSTLAGFKIEVLDQPFVIAVENTTRALQLMGREIRRRSGARVVAITGSIGKTTTKELITNVLASAYRVCCSEGNLNNHIGVPLSLLELRHEPEVAVVELGMNHAGEISTLVSLAEPEMRVWTNVAEVHSAFFGSIEAIADAKAEILEGATQKSQLIANAGDPRVMARTQDFPGSVVTFGVEMSADVTATQVKSLGLDGMEAMLQTPVGLASVRTPMLGHGHLANIVAAVAVALQFNVPLEVVVARVAEYVTQPRRGQVIRLGDVTVVDDTYNSSPTALETALEAVGRTRGCVRRVAVLGEMLELGAQSVALHEACGRAAVAAGFDAVIAVGGSPALALAEGARVAGLPEDVVMTFATSGEAAEYVTNSVQVGDVVLVKGSRGIEMDQIVDRLKVERMEN</sequence>
<dbReference type="PANTHER" id="PTHR43024:SF1">
    <property type="entry name" value="UDP-N-ACETYLMURAMOYL-TRIPEPTIDE--D-ALANYL-D-ALANINE LIGASE"/>
    <property type="match status" value="1"/>
</dbReference>
<gene>
    <name evidence="14" type="ORF">METZ01_LOCUS176795</name>
</gene>
<name>A0A382CE26_9ZZZZ</name>
<dbReference type="SUPFAM" id="SSF63418">
    <property type="entry name" value="MurE/MurF N-terminal domain"/>
    <property type="match status" value="1"/>
</dbReference>
<keyword evidence="3" id="KW-0132">Cell division</keyword>
<keyword evidence="6" id="KW-0133">Cell shape</keyword>
<evidence type="ECO:0000259" key="12">
    <source>
        <dbReference type="Pfam" id="PF02875"/>
    </source>
</evidence>
<dbReference type="SUPFAM" id="SSF53623">
    <property type="entry name" value="MurD-like peptide ligases, catalytic domain"/>
    <property type="match status" value="1"/>
</dbReference>
<reference evidence="14" key="1">
    <citation type="submission" date="2018-05" db="EMBL/GenBank/DDBJ databases">
        <authorList>
            <person name="Lanie J.A."/>
            <person name="Ng W.-L."/>
            <person name="Kazmierczak K.M."/>
            <person name="Andrzejewski T.M."/>
            <person name="Davidsen T.M."/>
            <person name="Wayne K.J."/>
            <person name="Tettelin H."/>
            <person name="Glass J.I."/>
            <person name="Rusch D."/>
            <person name="Podicherti R."/>
            <person name="Tsui H.-C.T."/>
            <person name="Winkler M.E."/>
        </authorList>
    </citation>
    <scope>NUCLEOTIDE SEQUENCE</scope>
</reference>
<protein>
    <recommendedName>
        <fullName evidence="10">UDP-MurNAc-pentapeptide synthetase</fullName>
    </recommendedName>
</protein>
<keyword evidence="7" id="KW-0573">Peptidoglycan synthesis</keyword>
<dbReference type="InterPro" id="IPR005863">
    <property type="entry name" value="UDP-N-AcMur_synth"/>
</dbReference>
<dbReference type="Gene3D" id="3.90.190.20">
    <property type="entry name" value="Mur ligase, C-terminal domain"/>
    <property type="match status" value="1"/>
</dbReference>